<comment type="caution">
    <text evidence="1">The sequence shown here is derived from an EMBL/GenBank/DDBJ whole genome shotgun (WGS) entry which is preliminary data.</text>
</comment>
<dbReference type="RefSeq" id="WP_129821567.1">
    <property type="nucleotide sequence ID" value="NZ_JAXKGM010000003.1"/>
</dbReference>
<organism evidence="1">
    <name type="scientific">Turicibacter sanguinis</name>
    <dbReference type="NCBI Taxonomy" id="154288"/>
    <lineage>
        <taxon>Bacteria</taxon>
        <taxon>Bacillati</taxon>
        <taxon>Bacillota</taxon>
        <taxon>Erysipelotrichia</taxon>
        <taxon>Erysipelotrichales</taxon>
        <taxon>Turicibacteraceae</taxon>
        <taxon>Turicibacter</taxon>
    </lineage>
</organism>
<accession>A0A6G2CH43</accession>
<sequence>MMDNSLGSHKMYRKKIILFFLLISVSSMFCFPNLKISPSAQKVEEQQLKMATITFNLEMKVSDPNYNRVSLEQIKEIANLDSVQSVEYHLGLELYSEKLKLPNELAKEGDKACSTVPITQFITNGVTHTQVAILKEDIMIFKEGRSFIEDELKKTTFEKVPVLISEEFATLNYLRLGSDFTLDNRVYVIH</sequence>
<proteinExistence type="predicted"/>
<reference evidence="1" key="1">
    <citation type="journal article" date="2019" name="Nat. Med.">
        <title>A library of human gut bacterial isolates paired with longitudinal multiomics data enables mechanistic microbiome research.</title>
        <authorList>
            <person name="Poyet M."/>
            <person name="Groussin M."/>
            <person name="Gibbons S.M."/>
            <person name="Avila-Pacheco J."/>
            <person name="Jiang X."/>
            <person name="Kearney S.M."/>
            <person name="Perrotta A.R."/>
            <person name="Berdy B."/>
            <person name="Zhao S."/>
            <person name="Lieberman T.D."/>
            <person name="Swanson P.K."/>
            <person name="Smith M."/>
            <person name="Roesemann S."/>
            <person name="Alexander J.E."/>
            <person name="Rich S.A."/>
            <person name="Livny J."/>
            <person name="Vlamakis H."/>
            <person name="Clish C."/>
            <person name="Bullock K."/>
            <person name="Deik A."/>
            <person name="Scott J."/>
            <person name="Pierce K.A."/>
            <person name="Xavier R.J."/>
            <person name="Alm E.J."/>
        </authorList>
    </citation>
    <scope>NUCLEOTIDE SEQUENCE</scope>
    <source>
        <strain evidence="1">BIOML-A179</strain>
    </source>
</reference>
<dbReference type="AlphaFoldDB" id="A0A6G2CH43"/>
<name>A0A6G2CH43_9FIRM</name>
<protein>
    <submittedName>
        <fullName evidence="1">Uncharacterized protein</fullName>
    </submittedName>
</protein>
<evidence type="ECO:0000313" key="1">
    <source>
        <dbReference type="EMBL" id="MTL95599.1"/>
    </source>
</evidence>
<gene>
    <name evidence="1" type="ORF">GMA64_13830</name>
</gene>
<dbReference type="EMBL" id="WMQV01000069">
    <property type="protein sequence ID" value="MTL95599.1"/>
    <property type="molecule type" value="Genomic_DNA"/>
</dbReference>